<keyword evidence="2" id="KW-1185">Reference proteome</keyword>
<accession>A0AAN5DDA2</accession>
<dbReference type="AlphaFoldDB" id="A0AAN5DDA2"/>
<dbReference type="Proteomes" id="UP001328107">
    <property type="component" value="Unassembled WGS sequence"/>
</dbReference>
<gene>
    <name evidence="1" type="ORF">PMAYCL1PPCAC_30220</name>
</gene>
<feature type="non-terminal residue" evidence="1">
    <location>
        <position position="92"/>
    </location>
</feature>
<comment type="caution">
    <text evidence="1">The sequence shown here is derived from an EMBL/GenBank/DDBJ whole genome shotgun (WGS) entry which is preliminary data.</text>
</comment>
<organism evidence="1 2">
    <name type="scientific">Pristionchus mayeri</name>
    <dbReference type="NCBI Taxonomy" id="1317129"/>
    <lineage>
        <taxon>Eukaryota</taxon>
        <taxon>Metazoa</taxon>
        <taxon>Ecdysozoa</taxon>
        <taxon>Nematoda</taxon>
        <taxon>Chromadorea</taxon>
        <taxon>Rhabditida</taxon>
        <taxon>Rhabditina</taxon>
        <taxon>Diplogasteromorpha</taxon>
        <taxon>Diplogasteroidea</taxon>
        <taxon>Neodiplogasteridae</taxon>
        <taxon>Pristionchus</taxon>
    </lineage>
</organism>
<reference evidence="2" key="1">
    <citation type="submission" date="2022-10" db="EMBL/GenBank/DDBJ databases">
        <title>Genome assembly of Pristionchus species.</title>
        <authorList>
            <person name="Yoshida K."/>
            <person name="Sommer R.J."/>
        </authorList>
    </citation>
    <scope>NUCLEOTIDE SEQUENCE [LARGE SCALE GENOMIC DNA]</scope>
    <source>
        <strain evidence="2">RS5460</strain>
    </source>
</reference>
<proteinExistence type="predicted"/>
<sequence length="92" mass="10613">LWSRCPSIPLLLFRRTHWKPLHDIIHLHSSSSAVVSAVKSSMVTSIDSFRLFRMQASSIVWSSLMHRRCLLFMGVCQWEGRKGRSDGGREEE</sequence>
<evidence type="ECO:0000313" key="2">
    <source>
        <dbReference type="Proteomes" id="UP001328107"/>
    </source>
</evidence>
<dbReference type="EMBL" id="BTRK01000006">
    <property type="protein sequence ID" value="GMR60025.1"/>
    <property type="molecule type" value="Genomic_DNA"/>
</dbReference>
<feature type="non-terminal residue" evidence="1">
    <location>
        <position position="1"/>
    </location>
</feature>
<evidence type="ECO:0000313" key="1">
    <source>
        <dbReference type="EMBL" id="GMR60025.1"/>
    </source>
</evidence>
<name>A0AAN5DDA2_9BILA</name>
<protein>
    <submittedName>
        <fullName evidence="1">Uncharacterized protein</fullName>
    </submittedName>
</protein>